<feature type="region of interest" description="Disordered" evidence="1">
    <location>
        <begin position="28"/>
        <end position="63"/>
    </location>
</feature>
<geneLocation type="plasmid" evidence="2">
    <name>pSV2</name>
</geneLocation>
<protein>
    <submittedName>
        <fullName evidence="2">Uncharacterized protein</fullName>
    </submittedName>
</protein>
<gene>
    <name evidence="2" type="primary">pSV2.25c</name>
</gene>
<evidence type="ECO:0000313" key="2">
    <source>
        <dbReference type="EMBL" id="AAO50109.1"/>
    </source>
</evidence>
<dbReference type="AlphaFoldDB" id="Q849L5"/>
<reference evidence="2" key="2">
    <citation type="submission" date="2002-12" db="EMBL/GenBank/DDBJ databases">
        <title>Complete nucleotide sequence of the linear plasmid pSV2 from Streptomyces violaceoruber SANK95570.</title>
        <authorList>
            <person name="Spatz K."/>
            <person name="Scholz C.J."/>
            <person name="Redenbach M."/>
        </authorList>
    </citation>
    <scope>NUCLEOTIDE SEQUENCE</scope>
    <source>
        <strain evidence="2">SANK95570</strain>
        <plasmid evidence="2">pSV2</plasmid>
    </source>
</reference>
<accession>Q849L5</accession>
<dbReference type="EMBL" id="AY211023">
    <property type="protein sequence ID" value="AAO50109.1"/>
    <property type="molecule type" value="Genomic_DNA"/>
</dbReference>
<keyword evidence="2" id="KW-0614">Plasmid</keyword>
<evidence type="ECO:0000256" key="1">
    <source>
        <dbReference type="SAM" id="MobiDB-lite"/>
    </source>
</evidence>
<organism evidence="2">
    <name type="scientific">Streptomyces violaceoruber</name>
    <dbReference type="NCBI Taxonomy" id="1935"/>
    <lineage>
        <taxon>Bacteria</taxon>
        <taxon>Bacillati</taxon>
        <taxon>Actinomycetota</taxon>
        <taxon>Actinomycetes</taxon>
        <taxon>Kitasatosporales</taxon>
        <taxon>Streptomycetaceae</taxon>
        <taxon>Streptomyces</taxon>
        <taxon>Streptomyces violaceoruber group</taxon>
    </lineage>
</organism>
<sequence>MDSTEWTPLRCAGTTVDSTVVRTVMARQRARHRTTATMPGTLARAGAPHPMLRTASVRPPPTSLVRVRSDARDPLVRLRYTPLSSSPTATFP</sequence>
<proteinExistence type="predicted"/>
<name>Q849L5_STRVN</name>
<reference evidence="2" key="1">
    <citation type="journal article" date="2002" name="FEMS Microbiol. Lett.">
        <title>Characterization of the Streptomyces violaceoruber SANK95570 plasmids pSV1 and pSV2.</title>
        <authorList>
            <person name="Spatz K."/>
            <person name="Kohn H."/>
            <person name="Redenbach M."/>
        </authorList>
    </citation>
    <scope>NUCLEOTIDE SEQUENCE</scope>
    <source>
        <strain evidence="2">SANK95570</strain>
        <plasmid evidence="2">pSV2</plasmid>
    </source>
</reference>